<keyword evidence="6" id="KW-1003">Cell membrane</keyword>
<keyword evidence="10" id="KW-0378">Hydrolase</keyword>
<evidence type="ECO:0000256" key="12">
    <source>
        <dbReference type="ARBA" id="ARBA00023180"/>
    </source>
</evidence>
<evidence type="ECO:0000256" key="19">
    <source>
        <dbReference type="RuleBase" id="RU004335"/>
    </source>
</evidence>
<evidence type="ECO:0000256" key="7">
    <source>
        <dbReference type="ARBA" id="ARBA00022512"/>
    </source>
</evidence>
<dbReference type="GO" id="GO:0071555">
    <property type="term" value="P:cell wall organization"/>
    <property type="evidence" value="ECO:0007669"/>
    <property type="project" value="UniProtKB-KW"/>
</dbReference>
<dbReference type="InterPro" id="IPR000490">
    <property type="entry name" value="Glyco_hydro_17"/>
</dbReference>
<dbReference type="OrthoDB" id="77201at2759"/>
<keyword evidence="13" id="KW-0119">Carbohydrate metabolism</keyword>
<evidence type="ECO:0000256" key="3">
    <source>
        <dbReference type="ARBA" id="ARBA00004236"/>
    </source>
</evidence>
<evidence type="ECO:0000256" key="8">
    <source>
        <dbReference type="ARBA" id="ARBA00022525"/>
    </source>
</evidence>
<evidence type="ECO:0000313" key="22">
    <source>
        <dbReference type="Proteomes" id="UP001165083"/>
    </source>
</evidence>
<dbReference type="Pfam" id="PF00332">
    <property type="entry name" value="Glyco_hydro_17"/>
    <property type="match status" value="1"/>
</dbReference>
<dbReference type="EC" id="3.2.1.39" evidence="5"/>
<evidence type="ECO:0000256" key="17">
    <source>
        <dbReference type="ARBA" id="ARBA00042373"/>
    </source>
</evidence>
<dbReference type="GO" id="GO:0005886">
    <property type="term" value="C:plasma membrane"/>
    <property type="evidence" value="ECO:0007669"/>
    <property type="project" value="UniProtKB-SubCell"/>
</dbReference>
<dbReference type="SUPFAM" id="SSF50370">
    <property type="entry name" value="Ricin B-like lectins"/>
    <property type="match status" value="1"/>
</dbReference>
<dbReference type="GO" id="GO:0000272">
    <property type="term" value="P:polysaccharide catabolic process"/>
    <property type="evidence" value="ECO:0007669"/>
    <property type="project" value="UniProtKB-KW"/>
</dbReference>
<keyword evidence="14" id="KW-0961">Cell wall biogenesis/degradation</keyword>
<evidence type="ECO:0000256" key="2">
    <source>
        <dbReference type="ARBA" id="ARBA00004191"/>
    </source>
</evidence>
<evidence type="ECO:0000256" key="6">
    <source>
        <dbReference type="ARBA" id="ARBA00022475"/>
    </source>
</evidence>
<evidence type="ECO:0000256" key="1">
    <source>
        <dbReference type="ARBA" id="ARBA00000382"/>
    </source>
</evidence>
<organism evidence="21 22">
    <name type="scientific">Phytophthora lilii</name>
    <dbReference type="NCBI Taxonomy" id="2077276"/>
    <lineage>
        <taxon>Eukaryota</taxon>
        <taxon>Sar</taxon>
        <taxon>Stramenopiles</taxon>
        <taxon>Oomycota</taxon>
        <taxon>Peronosporomycetes</taxon>
        <taxon>Peronosporales</taxon>
        <taxon>Peronosporaceae</taxon>
        <taxon>Phytophthora</taxon>
    </lineage>
</organism>
<gene>
    <name evidence="21" type="ORF">Plil01_000221800</name>
</gene>
<dbReference type="Pfam" id="PF00652">
    <property type="entry name" value="Ricin_B_lectin"/>
    <property type="match status" value="1"/>
</dbReference>
<feature type="domain" description="Ricin B lectin" evidence="20">
    <location>
        <begin position="437"/>
        <end position="509"/>
    </location>
</feature>
<comment type="subcellular location">
    <subcellularLocation>
        <location evidence="3">Cell membrane</location>
    </subcellularLocation>
    <subcellularLocation>
        <location evidence="2">Secreted</location>
        <location evidence="2">Cell wall</location>
    </subcellularLocation>
</comment>
<keyword evidence="9" id="KW-0732">Signal</keyword>
<evidence type="ECO:0000256" key="5">
    <source>
        <dbReference type="ARBA" id="ARBA00012780"/>
    </source>
</evidence>
<dbReference type="InterPro" id="IPR017853">
    <property type="entry name" value="GH"/>
</dbReference>
<keyword evidence="8" id="KW-0964">Secreted</keyword>
<dbReference type="PROSITE" id="PS50231">
    <property type="entry name" value="RICIN_B_LECTIN"/>
    <property type="match status" value="1"/>
</dbReference>
<dbReference type="InterPro" id="IPR050732">
    <property type="entry name" value="Beta-glucan_modifiers"/>
</dbReference>
<accession>A0A9W6WG95</accession>
<dbReference type="Proteomes" id="UP001165083">
    <property type="component" value="Unassembled WGS sequence"/>
</dbReference>
<dbReference type="Gene3D" id="3.20.20.80">
    <property type="entry name" value="Glycosidases"/>
    <property type="match status" value="1"/>
</dbReference>
<dbReference type="GO" id="GO:0042973">
    <property type="term" value="F:glucan endo-1,3-beta-D-glucosidase activity"/>
    <property type="evidence" value="ECO:0007669"/>
    <property type="project" value="UniProtKB-EC"/>
</dbReference>
<evidence type="ECO:0000256" key="10">
    <source>
        <dbReference type="ARBA" id="ARBA00022801"/>
    </source>
</evidence>
<dbReference type="InterPro" id="IPR035992">
    <property type="entry name" value="Ricin_B-like_lectins"/>
</dbReference>
<keyword evidence="15" id="KW-0624">Polysaccharide degradation</keyword>
<dbReference type="AlphaFoldDB" id="A0A9W6WG95"/>
<evidence type="ECO:0000256" key="13">
    <source>
        <dbReference type="ARBA" id="ARBA00023277"/>
    </source>
</evidence>
<dbReference type="EMBL" id="BSXW01000077">
    <property type="protein sequence ID" value="GMF11523.1"/>
    <property type="molecule type" value="Genomic_DNA"/>
</dbReference>
<evidence type="ECO:0000256" key="16">
    <source>
        <dbReference type="ARBA" id="ARBA00037649"/>
    </source>
</evidence>
<evidence type="ECO:0000259" key="20">
    <source>
        <dbReference type="Pfam" id="PF00652"/>
    </source>
</evidence>
<evidence type="ECO:0000256" key="4">
    <source>
        <dbReference type="ARBA" id="ARBA00008773"/>
    </source>
</evidence>
<dbReference type="Gene3D" id="2.80.10.50">
    <property type="match status" value="1"/>
</dbReference>
<comment type="catalytic activity">
    <reaction evidence="1">
        <text>Hydrolysis of (1-&gt;3)-beta-D-glucosidic linkages in (1-&gt;3)-beta-D-glucans.</text>
        <dbReference type="EC" id="3.2.1.39"/>
    </reaction>
</comment>
<sequence length="513" mass="57470">MELNLQTTLRQPIALQYSGKADTWPWVGSSVMKIGGVRYLEQACTNKRINHMAGILFRLCGHSAHASTARTPDATKFTFSFSNFPAQQQANALRSLQRSTSCFAMKLFFPTFVATALLALTGQVDALNVKMHGANYNSRKGPDWAPDSSKCKTASEVQKDMYALKGITDRVRIYSLLDCNQAELVLPAAKNAGLQVHLGIWTTKSHDYLLQEKAKLASLIDSGLYDNNVIGLHVGSETVYRKEITADTAISYMNEIRSYIRSRGKNTPVTISDVIDIYYDNPQLVDAVDYVSVNEFAYWEGVDVNEGTAKTLDRIRAIRVTAAKKNKRMVLSEVGWSSDGNNGKTGVSSLANQAKFFSDFFQVARSMNMEYYWYVAFDSQWRVTNGGDVVEANFGVFKEDDTTKSNFQQLTIGWKDPRTIRNTGTNRMLSEKNGGVYMSTKSNDWLVKEQQVWFFDSATKQWTYESSTGKLKHATHQGFCLDTDPAQNHKVQLYGCSPNNANQKWAIDDPANV</sequence>
<name>A0A9W6WG95_9STRA</name>
<dbReference type="SUPFAM" id="SSF51445">
    <property type="entry name" value="(Trans)glycosidases"/>
    <property type="match status" value="1"/>
</dbReference>
<comment type="caution">
    <text evidence="21">The sequence shown here is derived from an EMBL/GenBank/DDBJ whole genome shotgun (WGS) entry which is preliminary data.</text>
</comment>
<evidence type="ECO:0000256" key="18">
    <source>
        <dbReference type="ARBA" id="ARBA00043078"/>
    </source>
</evidence>
<evidence type="ECO:0000313" key="21">
    <source>
        <dbReference type="EMBL" id="GMF11523.1"/>
    </source>
</evidence>
<keyword evidence="12" id="KW-0325">Glycoprotein</keyword>
<proteinExistence type="inferred from homology"/>
<reference evidence="21" key="1">
    <citation type="submission" date="2023-04" db="EMBL/GenBank/DDBJ databases">
        <title>Phytophthora lilii NBRC 32176.</title>
        <authorList>
            <person name="Ichikawa N."/>
            <person name="Sato H."/>
            <person name="Tonouchi N."/>
        </authorList>
    </citation>
    <scope>NUCLEOTIDE SEQUENCE</scope>
    <source>
        <strain evidence="21">NBRC 32176</strain>
    </source>
</reference>
<evidence type="ECO:0000256" key="14">
    <source>
        <dbReference type="ARBA" id="ARBA00023316"/>
    </source>
</evidence>
<evidence type="ECO:0000256" key="15">
    <source>
        <dbReference type="ARBA" id="ARBA00023326"/>
    </source>
</evidence>
<evidence type="ECO:0000256" key="9">
    <source>
        <dbReference type="ARBA" id="ARBA00022729"/>
    </source>
</evidence>
<dbReference type="PANTHER" id="PTHR16631">
    <property type="entry name" value="GLUCAN 1,3-BETA-GLUCOSIDASE"/>
    <property type="match status" value="1"/>
</dbReference>
<comment type="similarity">
    <text evidence="4 19">Belongs to the glycosyl hydrolase 17 family.</text>
</comment>
<keyword evidence="11" id="KW-0472">Membrane</keyword>
<evidence type="ECO:0000256" key="11">
    <source>
        <dbReference type="ARBA" id="ARBA00023136"/>
    </source>
</evidence>
<protein>
    <recommendedName>
        <fullName evidence="5">glucan endo-1,3-beta-D-glucosidase</fullName>
        <ecNumber evidence="5">3.2.1.39</ecNumber>
    </recommendedName>
    <alternativeName>
        <fullName evidence="18">Endo-1,3-beta-glucanase btgC</fullName>
    </alternativeName>
    <alternativeName>
        <fullName evidence="17">Laminarinase btgC</fullName>
    </alternativeName>
</protein>
<dbReference type="InterPro" id="IPR000772">
    <property type="entry name" value="Ricin_B_lectin"/>
</dbReference>
<comment type="function">
    <text evidence="16">Glucanases play a role in cell expansion during growth, in cell-cell fusion during mating, and in spore release during sporulation. This enzyme may be involved in beta-glucan degradation. Active on laminarin and lichenan.</text>
</comment>
<keyword evidence="7" id="KW-0134">Cell wall</keyword>
<keyword evidence="22" id="KW-1185">Reference proteome</keyword>
<dbReference type="PANTHER" id="PTHR16631:SF17">
    <property type="entry name" value="GLUCAN ENDO-1,3-BETA-GLUCOSIDASE BTGC"/>
    <property type="match status" value="1"/>
</dbReference>